<keyword evidence="2" id="KW-1185">Reference proteome</keyword>
<dbReference type="Proteomes" id="UP000051952">
    <property type="component" value="Unassembled WGS sequence"/>
</dbReference>
<dbReference type="AlphaFoldDB" id="A0A0S4JBR2"/>
<protein>
    <submittedName>
        <fullName evidence="1">Uncharacterized protein</fullName>
    </submittedName>
</protein>
<evidence type="ECO:0000313" key="2">
    <source>
        <dbReference type="Proteomes" id="UP000051952"/>
    </source>
</evidence>
<gene>
    <name evidence="1" type="ORF">BSAL_10550</name>
</gene>
<dbReference type="VEuPathDB" id="TriTrypDB:BSAL_10550"/>
<accession>A0A0S4JBR2</accession>
<evidence type="ECO:0000313" key="1">
    <source>
        <dbReference type="EMBL" id="CUG87539.1"/>
    </source>
</evidence>
<name>A0A0S4JBR2_BODSA</name>
<reference evidence="2" key="1">
    <citation type="submission" date="2015-09" db="EMBL/GenBank/DDBJ databases">
        <authorList>
            <consortium name="Pathogen Informatics"/>
        </authorList>
    </citation>
    <scope>NUCLEOTIDE SEQUENCE [LARGE SCALE GENOMIC DNA]</scope>
    <source>
        <strain evidence="2">Lake Konstanz</strain>
    </source>
</reference>
<dbReference type="EMBL" id="CYKH01001538">
    <property type="protein sequence ID" value="CUG87539.1"/>
    <property type="molecule type" value="Genomic_DNA"/>
</dbReference>
<dbReference type="OrthoDB" id="266764at2759"/>
<sequence length="157" mass="16431">GPAGCVAYPIASGSGFVDTSAEARVVTTTAVDSISGGMALVRGKGYLRLDTSTSGASTSSEDTPTYAPFSLPHDVSFLSGATELSGSSSSSKTVSGQVAYFSKGLLAVDHRSWSMTKRLHCVKCFQRKDGSVLALDRNVEGTVEGLPLCWKVRRFGN</sequence>
<organism evidence="1 2">
    <name type="scientific">Bodo saltans</name>
    <name type="common">Flagellated protozoan</name>
    <dbReference type="NCBI Taxonomy" id="75058"/>
    <lineage>
        <taxon>Eukaryota</taxon>
        <taxon>Discoba</taxon>
        <taxon>Euglenozoa</taxon>
        <taxon>Kinetoplastea</taxon>
        <taxon>Metakinetoplastina</taxon>
        <taxon>Eubodonida</taxon>
        <taxon>Bodonidae</taxon>
        <taxon>Bodo</taxon>
    </lineage>
</organism>
<feature type="non-terminal residue" evidence="1">
    <location>
        <position position="1"/>
    </location>
</feature>
<proteinExistence type="predicted"/>